<dbReference type="InParanoid" id="A0A1Y2M4A7"/>
<dbReference type="Proteomes" id="UP000193240">
    <property type="component" value="Unassembled WGS sequence"/>
</dbReference>
<evidence type="ECO:0000313" key="2">
    <source>
        <dbReference type="EMBL" id="OSS50832.1"/>
    </source>
</evidence>
<keyword evidence="3" id="KW-1185">Reference proteome</keyword>
<gene>
    <name evidence="2" type="ORF">B5807_04140</name>
</gene>
<evidence type="ECO:0000313" key="3">
    <source>
        <dbReference type="Proteomes" id="UP000193240"/>
    </source>
</evidence>
<dbReference type="EMBL" id="KZ107841">
    <property type="protein sequence ID" value="OSS50832.1"/>
    <property type="molecule type" value="Genomic_DNA"/>
</dbReference>
<reference evidence="2 3" key="1">
    <citation type="journal article" date="2017" name="Genome Announc.">
        <title>Genome sequence of the saprophytic ascomycete Epicoccum nigrum ICMP 19927 strain isolated from New Zealand.</title>
        <authorList>
            <person name="Fokin M."/>
            <person name="Fleetwood D."/>
            <person name="Weir B.S."/>
            <person name="Villas-Boas S.G."/>
        </authorList>
    </citation>
    <scope>NUCLEOTIDE SEQUENCE [LARGE SCALE GENOMIC DNA]</scope>
    <source>
        <strain evidence="2 3">ICMP 19927</strain>
    </source>
</reference>
<feature type="region of interest" description="Disordered" evidence="1">
    <location>
        <begin position="23"/>
        <end position="44"/>
    </location>
</feature>
<dbReference type="AlphaFoldDB" id="A0A1Y2M4A7"/>
<protein>
    <submittedName>
        <fullName evidence="2">Uncharacterized protein</fullName>
    </submittedName>
</protein>
<accession>A0A1Y2M4A7</accession>
<proteinExistence type="predicted"/>
<evidence type="ECO:0000256" key="1">
    <source>
        <dbReference type="SAM" id="MobiDB-lite"/>
    </source>
</evidence>
<organism evidence="2 3">
    <name type="scientific">Epicoccum nigrum</name>
    <name type="common">Soil fungus</name>
    <name type="synonym">Epicoccum purpurascens</name>
    <dbReference type="NCBI Taxonomy" id="105696"/>
    <lineage>
        <taxon>Eukaryota</taxon>
        <taxon>Fungi</taxon>
        <taxon>Dikarya</taxon>
        <taxon>Ascomycota</taxon>
        <taxon>Pezizomycotina</taxon>
        <taxon>Dothideomycetes</taxon>
        <taxon>Pleosporomycetidae</taxon>
        <taxon>Pleosporales</taxon>
        <taxon>Pleosporineae</taxon>
        <taxon>Didymellaceae</taxon>
        <taxon>Epicoccum</taxon>
    </lineage>
</organism>
<name>A0A1Y2M4A7_EPING</name>
<sequence length="159" mass="16859">MHRSRLAAACGFRCKHPATKGFSAPLRSIEKGNSPPDAPMQRPRLAGTRVTPSRGEQLFAGCVLQSASAGPAAAVPLVRVGARLGQAVWLAGWVAKASIRKLQHKICLQASKETWIVGEERRGGSAETSQLREPQLVARAPRGLETFTSATIPGAIGED</sequence>